<dbReference type="RefSeq" id="WP_301202089.1">
    <property type="nucleotide sequence ID" value="NZ_JAPDPI010000053.1"/>
</dbReference>
<dbReference type="PROSITE" id="PS51257">
    <property type="entry name" value="PROKAR_LIPOPROTEIN"/>
    <property type="match status" value="1"/>
</dbReference>
<evidence type="ECO:0000313" key="8">
    <source>
        <dbReference type="Proteomes" id="UP001207408"/>
    </source>
</evidence>
<keyword evidence="4" id="KW-0676">Redox-active center</keyword>
<feature type="chain" id="PRO_5042296298" evidence="5">
    <location>
        <begin position="23"/>
        <end position="365"/>
    </location>
</feature>
<proteinExistence type="predicted"/>
<dbReference type="Gene3D" id="3.40.30.10">
    <property type="entry name" value="Glutaredoxin"/>
    <property type="match status" value="1"/>
</dbReference>
<sequence length="365" mass="41204">MRKFTFLTLCFFVSLCSCSGTNGPLKITADIQGYPDGTMVVLRNLETNKILDTTYIKKYKFDFDVLNTKAAPHGIFIGKGRETEYLALFVENVDITISGKKGEVKYASVKGGEIQSQHNRYFNSRLSLELQLDSLTNVLMGAMQVQDMEKVQAISERQRNLIQEGFVFGAKYIKENSDQIYSAFTLKNLIGGLQKSEVCSLYDNLSPEVKDSEYAKTILKWLELNKDVKIGDVAEGFTLPDIKGGKVCFKDFQGRYILLEFWKPGCPGCVRENENILKVYNKYKEKNLEVISIANVKNMDNLIKASDKYFIKWCSLQDIDSKDGNVAARYNVTVVPSNFLIDPSGRIIAKDLKGDELEKTLKGLL</sequence>
<dbReference type="GO" id="GO:0016491">
    <property type="term" value="F:oxidoreductase activity"/>
    <property type="evidence" value="ECO:0007669"/>
    <property type="project" value="InterPro"/>
</dbReference>
<dbReference type="GO" id="GO:0030313">
    <property type="term" value="C:cell envelope"/>
    <property type="evidence" value="ECO:0007669"/>
    <property type="project" value="UniProtKB-SubCell"/>
</dbReference>
<dbReference type="InterPro" id="IPR013766">
    <property type="entry name" value="Thioredoxin_domain"/>
</dbReference>
<feature type="signal peptide" evidence="5">
    <location>
        <begin position="1"/>
        <end position="22"/>
    </location>
</feature>
<dbReference type="InterPro" id="IPR036249">
    <property type="entry name" value="Thioredoxin-like_sf"/>
</dbReference>
<dbReference type="Proteomes" id="UP001207408">
    <property type="component" value="Unassembled WGS sequence"/>
</dbReference>
<reference evidence="7" key="1">
    <citation type="submission" date="2022-10" db="EMBL/GenBank/DDBJ databases">
        <authorList>
            <person name="Yu W.X."/>
        </authorList>
    </citation>
    <scope>NUCLEOTIDE SEQUENCE</scope>
    <source>
        <strain evidence="7">D04</strain>
    </source>
</reference>
<dbReference type="PROSITE" id="PS51352">
    <property type="entry name" value="THIOREDOXIN_2"/>
    <property type="match status" value="1"/>
</dbReference>
<dbReference type="AlphaFoldDB" id="A0AAE3MGN7"/>
<feature type="domain" description="Thioredoxin" evidence="6">
    <location>
        <begin position="228"/>
        <end position="365"/>
    </location>
</feature>
<comment type="subcellular location">
    <subcellularLocation>
        <location evidence="1">Cell envelope</location>
    </subcellularLocation>
</comment>
<evidence type="ECO:0000256" key="2">
    <source>
        <dbReference type="ARBA" id="ARBA00022748"/>
    </source>
</evidence>
<dbReference type="InterPro" id="IPR025380">
    <property type="entry name" value="DUF4369"/>
</dbReference>
<accession>A0AAE3MGN7</accession>
<dbReference type="InterPro" id="IPR050553">
    <property type="entry name" value="Thioredoxin_ResA/DsbE_sf"/>
</dbReference>
<organism evidence="7 8">
    <name type="scientific">Plebeiibacterium marinum</name>
    <dbReference type="NCBI Taxonomy" id="2992111"/>
    <lineage>
        <taxon>Bacteria</taxon>
        <taxon>Pseudomonadati</taxon>
        <taxon>Bacteroidota</taxon>
        <taxon>Bacteroidia</taxon>
        <taxon>Marinilabiliales</taxon>
        <taxon>Marinilabiliaceae</taxon>
        <taxon>Plebeiibacterium</taxon>
    </lineage>
</organism>
<dbReference type="EMBL" id="JAPDPI010000053">
    <property type="protein sequence ID" value="MCW3807648.1"/>
    <property type="molecule type" value="Genomic_DNA"/>
</dbReference>
<keyword evidence="3" id="KW-1015">Disulfide bond</keyword>
<evidence type="ECO:0000256" key="3">
    <source>
        <dbReference type="ARBA" id="ARBA00023157"/>
    </source>
</evidence>
<dbReference type="GO" id="GO:0017004">
    <property type="term" value="P:cytochrome complex assembly"/>
    <property type="evidence" value="ECO:0007669"/>
    <property type="project" value="UniProtKB-KW"/>
</dbReference>
<dbReference type="PANTHER" id="PTHR42852">
    <property type="entry name" value="THIOL:DISULFIDE INTERCHANGE PROTEIN DSBE"/>
    <property type="match status" value="1"/>
</dbReference>
<keyword evidence="2" id="KW-0201">Cytochrome c-type biogenesis</keyword>
<dbReference type="GO" id="GO:0016209">
    <property type="term" value="F:antioxidant activity"/>
    <property type="evidence" value="ECO:0007669"/>
    <property type="project" value="InterPro"/>
</dbReference>
<comment type="caution">
    <text evidence="7">The sequence shown here is derived from an EMBL/GenBank/DDBJ whole genome shotgun (WGS) entry which is preliminary data.</text>
</comment>
<dbReference type="Pfam" id="PF14289">
    <property type="entry name" value="DUF4369"/>
    <property type="match status" value="1"/>
</dbReference>
<evidence type="ECO:0000256" key="5">
    <source>
        <dbReference type="SAM" id="SignalP"/>
    </source>
</evidence>
<evidence type="ECO:0000313" key="7">
    <source>
        <dbReference type="EMBL" id="MCW3807648.1"/>
    </source>
</evidence>
<dbReference type="PANTHER" id="PTHR42852:SF6">
    <property type="entry name" value="THIOL:DISULFIDE INTERCHANGE PROTEIN DSBE"/>
    <property type="match status" value="1"/>
</dbReference>
<protein>
    <submittedName>
        <fullName evidence="7">AhpC/TSA family protein</fullName>
    </submittedName>
</protein>
<evidence type="ECO:0000256" key="1">
    <source>
        <dbReference type="ARBA" id="ARBA00004196"/>
    </source>
</evidence>
<keyword evidence="8" id="KW-1185">Reference proteome</keyword>
<dbReference type="CDD" id="cd02966">
    <property type="entry name" value="TlpA_like_family"/>
    <property type="match status" value="1"/>
</dbReference>
<dbReference type="Pfam" id="PF00578">
    <property type="entry name" value="AhpC-TSA"/>
    <property type="match status" value="1"/>
</dbReference>
<keyword evidence="5" id="KW-0732">Signal</keyword>
<dbReference type="SUPFAM" id="SSF52833">
    <property type="entry name" value="Thioredoxin-like"/>
    <property type="match status" value="1"/>
</dbReference>
<gene>
    <name evidence="7" type="ORF">OM074_18620</name>
</gene>
<name>A0AAE3MGN7_9BACT</name>
<evidence type="ECO:0000259" key="6">
    <source>
        <dbReference type="PROSITE" id="PS51352"/>
    </source>
</evidence>
<evidence type="ECO:0000256" key="4">
    <source>
        <dbReference type="ARBA" id="ARBA00023284"/>
    </source>
</evidence>
<dbReference type="InterPro" id="IPR000866">
    <property type="entry name" value="AhpC/TSA"/>
</dbReference>